<sequence length="602" mass="64924">MEVSMEIAFSEKISPQLSAALLSTPYELGKEGGLSSGYLPESDSWEVIVKYVGDIEKIKEKYPSVLITKLLGNYAVLVIEKSLVNTVALCDEIIYMEKPKQFNYDVYEGSQASCITPVHTNPYNLTGNGVLVGIIDSGIYYAHPAFIQDGESRIAYLWDQTVSDDSSHSDIIPFGTLYDRDTITKAINAENSLEMQRICPSIDISGHGTHVAGIAAGNGNGNEQNTKYRGVAYESTLIIVKLKTSGGASFPTTTQIMLAVDFCIRKSIDMNMPIAINLSFGTSNGSHSGTSLLEAYLDYIAGNYRCAVSVGSGNDGAGFGHANGSSYPADAELAIGYPEPSLSIDLWKKYWDEIQLRISAPNNDMLEIPDTITNQAKGFTYRYNLDGTDIYITGGGPSPYSPFQEIFIELMGSEYISPGIWKISLEPISVKDGSWDIWLPSGALRNAQTSFIHASPDITLTIPSTAQNVISVGAYDSRTNRTAAFSGRGYTWAFDSIKPDIIAPGVDIISCSNTGGYTSKTGTSMAAPFVTGAAALLMEWGIVRGNDLYMYGDKLKASLIKGAGENVFTAASRAVSENSSKNTKYPNPVTGWGTLCLLDSIP</sequence>
<dbReference type="PANTHER" id="PTHR43806">
    <property type="entry name" value="PEPTIDASE S8"/>
    <property type="match status" value="1"/>
</dbReference>
<dbReference type="InterPro" id="IPR017310">
    <property type="entry name" value="Pept_S8A_subtilisin_clostridia"/>
</dbReference>
<dbReference type="InterPro" id="IPR041365">
    <property type="entry name" value="CspB_prodomain"/>
</dbReference>
<dbReference type="PaxDb" id="515619-EUBREC_2395"/>
<proteinExistence type="inferred from homology"/>
<dbReference type="Gene3D" id="3.30.70.2980">
    <property type="match status" value="1"/>
</dbReference>
<evidence type="ECO:0000313" key="10">
    <source>
        <dbReference type="EMBL" id="ACR76126.1"/>
    </source>
</evidence>
<dbReference type="AlphaFoldDB" id="C4ZF05"/>
<dbReference type="PRINTS" id="PR00723">
    <property type="entry name" value="SUBTILISIN"/>
</dbReference>
<feature type="domain" description="Peptidase S8/S53" evidence="8">
    <location>
        <begin position="459"/>
        <end position="563"/>
    </location>
</feature>
<feature type="active site" description="Charge relay system" evidence="5 6">
    <location>
        <position position="136"/>
    </location>
</feature>
<dbReference type="PROSITE" id="PS00136">
    <property type="entry name" value="SUBTILASE_ASP"/>
    <property type="match status" value="1"/>
</dbReference>
<evidence type="ECO:0000256" key="7">
    <source>
        <dbReference type="RuleBase" id="RU003355"/>
    </source>
</evidence>
<dbReference type="Pfam" id="PF00082">
    <property type="entry name" value="Peptidase_S8"/>
    <property type="match status" value="2"/>
</dbReference>
<dbReference type="Gene3D" id="3.40.50.200">
    <property type="entry name" value="Peptidase S8/S53 domain"/>
    <property type="match status" value="1"/>
</dbReference>
<accession>C4ZF05</accession>
<dbReference type="EMBL" id="CP001107">
    <property type="protein sequence ID" value="ACR76126.1"/>
    <property type="molecule type" value="Genomic_DNA"/>
</dbReference>
<dbReference type="InterPro" id="IPR034045">
    <property type="entry name" value="Pep_S8_CspA-like"/>
</dbReference>
<dbReference type="InterPro" id="IPR050131">
    <property type="entry name" value="Peptidase_S8_subtilisin-like"/>
</dbReference>
<evidence type="ECO:0000259" key="9">
    <source>
        <dbReference type="Pfam" id="PF18425"/>
    </source>
</evidence>
<dbReference type="PROSITE" id="PS00138">
    <property type="entry name" value="SUBTILASE_SER"/>
    <property type="match status" value="1"/>
</dbReference>
<evidence type="ECO:0000256" key="2">
    <source>
        <dbReference type="ARBA" id="ARBA00022670"/>
    </source>
</evidence>
<dbReference type="SUPFAM" id="SSF52743">
    <property type="entry name" value="Subtilisin-like"/>
    <property type="match status" value="1"/>
</dbReference>
<evidence type="ECO:0000256" key="3">
    <source>
        <dbReference type="ARBA" id="ARBA00022801"/>
    </source>
</evidence>
<dbReference type="PROSITE" id="PS51892">
    <property type="entry name" value="SUBTILASE"/>
    <property type="match status" value="1"/>
</dbReference>
<keyword evidence="3 6" id="KW-0378">Hydrolase</keyword>
<dbReference type="PIRSF" id="PIRSF037894">
    <property type="entry name" value="Subtilisin_rel_CspABC"/>
    <property type="match status" value="1"/>
</dbReference>
<dbReference type="GO" id="GO:0004252">
    <property type="term" value="F:serine-type endopeptidase activity"/>
    <property type="evidence" value="ECO:0007669"/>
    <property type="project" value="UniProtKB-UniRule"/>
</dbReference>
<evidence type="ECO:0000256" key="1">
    <source>
        <dbReference type="ARBA" id="ARBA00011073"/>
    </source>
</evidence>
<dbReference type="KEGG" id="ere:EUBREC_2395"/>
<dbReference type="HOGENOM" id="CLU_025670_0_0_9"/>
<evidence type="ECO:0000313" key="11">
    <source>
        <dbReference type="Proteomes" id="UP000001477"/>
    </source>
</evidence>
<dbReference type="STRING" id="515619.EUBREC_2395"/>
<evidence type="ECO:0000256" key="5">
    <source>
        <dbReference type="PIRSR" id="PIRSR615500-1"/>
    </source>
</evidence>
<dbReference type="InterPro" id="IPR022398">
    <property type="entry name" value="Peptidase_S8_His-AS"/>
</dbReference>
<keyword evidence="4 6" id="KW-0720">Serine protease</keyword>
<feature type="domain" description="Csp protease B prodomain" evidence="9">
    <location>
        <begin position="12"/>
        <end position="100"/>
    </location>
</feature>
<feature type="active site" description="Charge relay system" evidence="5 6">
    <location>
        <position position="524"/>
    </location>
</feature>
<protein>
    <submittedName>
        <fullName evidence="10">Subtilase family protein</fullName>
    </submittedName>
</protein>
<dbReference type="Gene3D" id="2.60.120.1290">
    <property type="match status" value="1"/>
</dbReference>
<feature type="active site" description="Charge relay system" evidence="5 6">
    <location>
        <position position="207"/>
    </location>
</feature>
<dbReference type="InterPro" id="IPR023828">
    <property type="entry name" value="Peptidase_S8_Ser-AS"/>
</dbReference>
<dbReference type="PANTHER" id="PTHR43806:SF11">
    <property type="entry name" value="CEREVISIN-RELATED"/>
    <property type="match status" value="1"/>
</dbReference>
<organism evidence="10 11">
    <name type="scientific">Agathobacter rectalis (strain ATCC 33656 / DSM 3377 / JCM 17463 / KCTC 5835 / VPI 0990)</name>
    <name type="common">Eubacterium rectale</name>
    <dbReference type="NCBI Taxonomy" id="515619"/>
    <lineage>
        <taxon>Bacteria</taxon>
        <taxon>Bacillati</taxon>
        <taxon>Bacillota</taxon>
        <taxon>Clostridia</taxon>
        <taxon>Lachnospirales</taxon>
        <taxon>Lachnospiraceae</taxon>
        <taxon>Agathobacter</taxon>
    </lineage>
</organism>
<dbReference type="InterPro" id="IPR036852">
    <property type="entry name" value="Peptidase_S8/S53_dom_sf"/>
</dbReference>
<keyword evidence="2 6" id="KW-0645">Protease</keyword>
<dbReference type="InterPro" id="IPR023827">
    <property type="entry name" value="Peptidase_S8_Asp-AS"/>
</dbReference>
<dbReference type="InterPro" id="IPR015500">
    <property type="entry name" value="Peptidase_S8_subtilisin-rel"/>
</dbReference>
<evidence type="ECO:0000256" key="6">
    <source>
        <dbReference type="PROSITE-ProRule" id="PRU01240"/>
    </source>
</evidence>
<feature type="domain" description="Peptidase S8/S53" evidence="8">
    <location>
        <begin position="127"/>
        <end position="334"/>
    </location>
</feature>
<name>C4ZF05_AGARV</name>
<reference evidence="10 11" key="1">
    <citation type="journal article" date="2009" name="Proc. Natl. Acad. Sci. U.S.A.">
        <title>Characterizing a model human gut microbiota composed of members of its two dominant bacterial phyla.</title>
        <authorList>
            <person name="Mahowald M.A."/>
            <person name="Rey F.E."/>
            <person name="Seedorf H."/>
            <person name="Turnbaugh P.J."/>
            <person name="Fulton R.S."/>
            <person name="Wollam A."/>
            <person name="Shah N."/>
            <person name="Wang C."/>
            <person name="Magrini V."/>
            <person name="Wilson R.K."/>
            <person name="Cantarel B.L."/>
            <person name="Coutinho P.M."/>
            <person name="Henrissat B."/>
            <person name="Crock L.W."/>
            <person name="Russell A."/>
            <person name="Verberkmoes N.C."/>
            <person name="Hettich R.L."/>
            <person name="Gordon J.I."/>
        </authorList>
    </citation>
    <scope>NUCLEOTIDE SEQUENCE [LARGE SCALE GENOMIC DNA]</scope>
    <source>
        <strain evidence="11">ATCC 33656 / DSM 3377 / JCM 17463 / KCTC 5835 / LMG 30912 / VPI 0990</strain>
    </source>
</reference>
<dbReference type="GO" id="GO:0006508">
    <property type="term" value="P:proteolysis"/>
    <property type="evidence" value="ECO:0007669"/>
    <property type="project" value="UniProtKB-KW"/>
</dbReference>
<dbReference type="Proteomes" id="UP000001477">
    <property type="component" value="Chromosome"/>
</dbReference>
<dbReference type="InterPro" id="IPR000209">
    <property type="entry name" value="Peptidase_S8/S53_dom"/>
</dbReference>
<dbReference type="Pfam" id="PF18425">
    <property type="entry name" value="CspB_prodomain"/>
    <property type="match status" value="1"/>
</dbReference>
<evidence type="ECO:0000256" key="4">
    <source>
        <dbReference type="ARBA" id="ARBA00022825"/>
    </source>
</evidence>
<dbReference type="PROSITE" id="PS00137">
    <property type="entry name" value="SUBTILASE_HIS"/>
    <property type="match status" value="1"/>
</dbReference>
<gene>
    <name evidence="10" type="ordered locus">EUBREC_2395</name>
</gene>
<dbReference type="CDD" id="cd07478">
    <property type="entry name" value="Peptidases_S8_CspA-like"/>
    <property type="match status" value="1"/>
</dbReference>
<evidence type="ECO:0000259" key="8">
    <source>
        <dbReference type="Pfam" id="PF00082"/>
    </source>
</evidence>
<comment type="similarity">
    <text evidence="1 6 7">Belongs to the peptidase S8 family.</text>
</comment>